<feature type="non-terminal residue" evidence="1">
    <location>
        <position position="104"/>
    </location>
</feature>
<feature type="non-terminal residue" evidence="1">
    <location>
        <position position="1"/>
    </location>
</feature>
<dbReference type="EMBL" id="CAMXCT010004081">
    <property type="protein sequence ID" value="CAI4007582.1"/>
    <property type="molecule type" value="Genomic_DNA"/>
</dbReference>
<sequence length="104" mass="11688">AVLREVESGERESQSVSSLCGQLKNSGYTQDYLAQQIRNYLAGESRNQVLEALDLRLLACHHVLLEDLSEDLLEELLEKQLADDELSRVRKQLYGDSSLPVLTA</sequence>
<evidence type="ECO:0000313" key="2">
    <source>
        <dbReference type="EMBL" id="CAL4794894.1"/>
    </source>
</evidence>
<comment type="caution">
    <text evidence="1">The sequence shown here is derived from an EMBL/GenBank/DDBJ whole genome shotgun (WGS) entry which is preliminary data.</text>
</comment>
<name>A0A9P1DD66_9DINO</name>
<accession>A0A9P1DD66</accession>
<evidence type="ECO:0000313" key="1">
    <source>
        <dbReference type="EMBL" id="CAI4007582.1"/>
    </source>
</evidence>
<keyword evidence="3" id="KW-1185">Reference proteome</keyword>
<dbReference type="Proteomes" id="UP001152797">
    <property type="component" value="Unassembled WGS sequence"/>
</dbReference>
<dbReference type="AlphaFoldDB" id="A0A9P1DD66"/>
<reference evidence="2 3" key="2">
    <citation type="submission" date="2024-05" db="EMBL/GenBank/DDBJ databases">
        <authorList>
            <person name="Chen Y."/>
            <person name="Shah S."/>
            <person name="Dougan E. K."/>
            <person name="Thang M."/>
            <person name="Chan C."/>
        </authorList>
    </citation>
    <scope>NUCLEOTIDE SEQUENCE [LARGE SCALE GENOMIC DNA]</scope>
</reference>
<proteinExistence type="predicted"/>
<protein>
    <submittedName>
        <fullName evidence="1">Uncharacterized protein</fullName>
    </submittedName>
</protein>
<dbReference type="OrthoDB" id="276422at2759"/>
<gene>
    <name evidence="1" type="ORF">C1SCF055_LOCUS33124</name>
</gene>
<dbReference type="EMBL" id="CAMXCT020004081">
    <property type="protein sequence ID" value="CAL1160957.1"/>
    <property type="molecule type" value="Genomic_DNA"/>
</dbReference>
<organism evidence="1">
    <name type="scientific">Cladocopium goreaui</name>
    <dbReference type="NCBI Taxonomy" id="2562237"/>
    <lineage>
        <taxon>Eukaryota</taxon>
        <taxon>Sar</taxon>
        <taxon>Alveolata</taxon>
        <taxon>Dinophyceae</taxon>
        <taxon>Suessiales</taxon>
        <taxon>Symbiodiniaceae</taxon>
        <taxon>Cladocopium</taxon>
    </lineage>
</organism>
<dbReference type="EMBL" id="CAMXCT030004081">
    <property type="protein sequence ID" value="CAL4794894.1"/>
    <property type="molecule type" value="Genomic_DNA"/>
</dbReference>
<reference evidence="1" key="1">
    <citation type="submission" date="2022-10" db="EMBL/GenBank/DDBJ databases">
        <authorList>
            <person name="Chen Y."/>
            <person name="Dougan E. K."/>
            <person name="Chan C."/>
            <person name="Rhodes N."/>
            <person name="Thang M."/>
        </authorList>
    </citation>
    <scope>NUCLEOTIDE SEQUENCE</scope>
</reference>
<evidence type="ECO:0000313" key="3">
    <source>
        <dbReference type="Proteomes" id="UP001152797"/>
    </source>
</evidence>